<dbReference type="InterPro" id="IPR051681">
    <property type="entry name" value="Ser/Thr_Kinases-Pseudokinases"/>
</dbReference>
<dbReference type="InterPro" id="IPR000719">
    <property type="entry name" value="Prot_kinase_dom"/>
</dbReference>
<keyword evidence="2" id="KW-0723">Serine/threonine-protein kinase</keyword>
<dbReference type="PROSITE" id="PS50011">
    <property type="entry name" value="PROTEIN_KINASE_DOM"/>
    <property type="match status" value="1"/>
</dbReference>
<keyword evidence="2" id="KW-0418">Kinase</keyword>
<evidence type="ECO:0000259" key="1">
    <source>
        <dbReference type="PROSITE" id="PS50011"/>
    </source>
</evidence>
<dbReference type="GO" id="GO:0004674">
    <property type="term" value="F:protein serine/threonine kinase activity"/>
    <property type="evidence" value="ECO:0007669"/>
    <property type="project" value="UniProtKB-KW"/>
</dbReference>
<accession>A0A8H4ELZ7</accession>
<dbReference type="AlphaFoldDB" id="A0A8H4ELZ7"/>
<dbReference type="EMBL" id="WTPW01000400">
    <property type="protein sequence ID" value="KAF0515127.1"/>
    <property type="molecule type" value="Genomic_DNA"/>
</dbReference>
<dbReference type="PANTHER" id="PTHR44329:SF84">
    <property type="entry name" value="PROTEIN KINASE LIKE PROTEIN"/>
    <property type="match status" value="1"/>
</dbReference>
<sequence>MVLQHANSGDLQCYLNDYFSELDWSTKIRMAKEISNRNKCLHSENIARRNLKLSSDIYSLGVIFWELSSGLPPFRALKTKHVIEGDRKTPIEGTPVDRHPKIKEICNKLDCVQLESIYKDLFEKNVFGKNLIVLHLRTRQKLEKENLVLYIRPFISKNEKQFVALNTLGHDDERIFYDFIREIYLEPKLLYIVFQHANGGDLQCYLNDHISNLDWFDKIRMAKEISNGISYLHKADIVHRNLYSFSEKPEKIGERGFGVIHKAYLKDMKQFVALKTLDHDDEEAFI</sequence>
<reference evidence="2 3" key="1">
    <citation type="journal article" date="2019" name="Environ. Microbiol.">
        <title>At the nexus of three kingdoms: the genome of the mycorrhizal fungus Gigaspora margarita provides insights into plant, endobacterial and fungal interactions.</title>
        <authorList>
            <person name="Venice F."/>
            <person name="Ghignone S."/>
            <person name="Salvioli di Fossalunga A."/>
            <person name="Amselem J."/>
            <person name="Novero M."/>
            <person name="Xianan X."/>
            <person name="Sedzielewska Toro K."/>
            <person name="Morin E."/>
            <person name="Lipzen A."/>
            <person name="Grigoriev I.V."/>
            <person name="Henrissat B."/>
            <person name="Martin F.M."/>
            <person name="Bonfante P."/>
        </authorList>
    </citation>
    <scope>NUCLEOTIDE SEQUENCE [LARGE SCALE GENOMIC DNA]</scope>
    <source>
        <strain evidence="2 3">BEG34</strain>
    </source>
</reference>
<dbReference type="Pfam" id="PF07714">
    <property type="entry name" value="PK_Tyr_Ser-Thr"/>
    <property type="match status" value="1"/>
</dbReference>
<dbReference type="InterPro" id="IPR011009">
    <property type="entry name" value="Kinase-like_dom_sf"/>
</dbReference>
<organism evidence="2 3">
    <name type="scientific">Gigaspora margarita</name>
    <dbReference type="NCBI Taxonomy" id="4874"/>
    <lineage>
        <taxon>Eukaryota</taxon>
        <taxon>Fungi</taxon>
        <taxon>Fungi incertae sedis</taxon>
        <taxon>Mucoromycota</taxon>
        <taxon>Glomeromycotina</taxon>
        <taxon>Glomeromycetes</taxon>
        <taxon>Diversisporales</taxon>
        <taxon>Gigasporaceae</taxon>
        <taxon>Gigaspora</taxon>
    </lineage>
</organism>
<dbReference type="Proteomes" id="UP000439903">
    <property type="component" value="Unassembled WGS sequence"/>
</dbReference>
<dbReference type="SUPFAM" id="SSF56112">
    <property type="entry name" value="Protein kinase-like (PK-like)"/>
    <property type="match status" value="2"/>
</dbReference>
<gene>
    <name evidence="2" type="ORF">F8M41_017375</name>
</gene>
<keyword evidence="2" id="KW-0808">Transferase</keyword>
<dbReference type="GO" id="GO:0005524">
    <property type="term" value="F:ATP binding"/>
    <property type="evidence" value="ECO:0007669"/>
    <property type="project" value="InterPro"/>
</dbReference>
<protein>
    <submittedName>
        <fullName evidence="2">Serine/threonine protein kinase</fullName>
    </submittedName>
</protein>
<name>A0A8H4ELZ7_GIGMA</name>
<dbReference type="Gene3D" id="1.10.510.10">
    <property type="entry name" value="Transferase(Phosphotransferase) domain 1"/>
    <property type="match status" value="2"/>
</dbReference>
<keyword evidence="3" id="KW-1185">Reference proteome</keyword>
<feature type="domain" description="Protein kinase" evidence="1">
    <location>
        <begin position="103"/>
        <end position="286"/>
    </location>
</feature>
<dbReference type="OrthoDB" id="10261027at2759"/>
<comment type="caution">
    <text evidence="2">The sequence shown here is derived from an EMBL/GenBank/DDBJ whole genome shotgun (WGS) entry which is preliminary data.</text>
</comment>
<dbReference type="InterPro" id="IPR001245">
    <property type="entry name" value="Ser-Thr/Tyr_kinase_cat_dom"/>
</dbReference>
<dbReference type="PANTHER" id="PTHR44329">
    <property type="entry name" value="SERINE/THREONINE-PROTEIN KINASE TNNI3K-RELATED"/>
    <property type="match status" value="1"/>
</dbReference>
<proteinExistence type="predicted"/>
<evidence type="ECO:0000313" key="2">
    <source>
        <dbReference type="EMBL" id="KAF0515127.1"/>
    </source>
</evidence>
<evidence type="ECO:0000313" key="3">
    <source>
        <dbReference type="Proteomes" id="UP000439903"/>
    </source>
</evidence>